<keyword evidence="3" id="KW-1185">Reference proteome</keyword>
<dbReference type="OrthoDB" id="5430620at2759"/>
<evidence type="ECO:0000313" key="3">
    <source>
        <dbReference type="Proteomes" id="UP000326757"/>
    </source>
</evidence>
<sequence length="188" mass="18698">MFSKAFIATLLASTVAASPVVARADGDAFSLLSIRSGTDLQNQVITANGGALWIGKETSSSCPLDTGCPAGTATTFHAGSGGLGLNVAVPGGQQVFIAPSSAVSFTQPHSGNTEGGKTQGWTYTAGKNGGFGSLSFPDYGFIACASTEGAGIYQIFATPGGSATGNCTGIAVATVPYTEEGASAYEYS</sequence>
<name>A0A5N6JVL7_MONLA</name>
<reference evidence="2 3" key="1">
    <citation type="submission" date="2019-06" db="EMBL/GenBank/DDBJ databases">
        <title>Genome Sequence of the Brown Rot Fungal Pathogen Monilinia laxa.</title>
        <authorList>
            <person name="De Miccolis Angelini R.M."/>
            <person name="Landi L."/>
            <person name="Abate D."/>
            <person name="Pollastro S."/>
            <person name="Romanazzi G."/>
            <person name="Faretra F."/>
        </authorList>
    </citation>
    <scope>NUCLEOTIDE SEQUENCE [LARGE SCALE GENOMIC DNA]</scope>
    <source>
        <strain evidence="2 3">Mlax316</strain>
    </source>
</reference>
<dbReference type="AlphaFoldDB" id="A0A5N6JVL7"/>
<dbReference type="PANTHER" id="PTHR42047">
    <property type="entry name" value="PROTEIN, PUTATIVE (AFU_ORTHOLOGUE AFUA_6G03560)-RELATED"/>
    <property type="match status" value="1"/>
</dbReference>
<accession>A0A5N6JVL7</accession>
<evidence type="ECO:0008006" key="4">
    <source>
        <dbReference type="Google" id="ProtNLM"/>
    </source>
</evidence>
<dbReference type="Proteomes" id="UP000326757">
    <property type="component" value="Unassembled WGS sequence"/>
</dbReference>
<feature type="chain" id="PRO_5025054894" description="Cell wall protein PhiA" evidence="1">
    <location>
        <begin position="18"/>
        <end position="188"/>
    </location>
</feature>
<evidence type="ECO:0000256" key="1">
    <source>
        <dbReference type="SAM" id="SignalP"/>
    </source>
</evidence>
<protein>
    <recommendedName>
        <fullName evidence="4">Cell wall protein PhiA</fullName>
    </recommendedName>
</protein>
<dbReference type="PANTHER" id="PTHR42047:SF1">
    <property type="entry name" value="PROTEIN, PUTATIVE (AFU_ORTHOLOGUE AFUA_6G03560)-RELATED"/>
    <property type="match status" value="1"/>
</dbReference>
<dbReference type="InterPro" id="IPR052820">
    <property type="entry name" value="PhiA_domain"/>
</dbReference>
<organism evidence="2 3">
    <name type="scientific">Monilinia laxa</name>
    <name type="common">Brown rot fungus</name>
    <name type="synonym">Sclerotinia laxa</name>
    <dbReference type="NCBI Taxonomy" id="61186"/>
    <lineage>
        <taxon>Eukaryota</taxon>
        <taxon>Fungi</taxon>
        <taxon>Dikarya</taxon>
        <taxon>Ascomycota</taxon>
        <taxon>Pezizomycotina</taxon>
        <taxon>Leotiomycetes</taxon>
        <taxon>Helotiales</taxon>
        <taxon>Sclerotiniaceae</taxon>
        <taxon>Monilinia</taxon>
    </lineage>
</organism>
<dbReference type="EMBL" id="VIGI01000013">
    <property type="protein sequence ID" value="KAB8292394.1"/>
    <property type="molecule type" value="Genomic_DNA"/>
</dbReference>
<feature type="signal peptide" evidence="1">
    <location>
        <begin position="1"/>
        <end position="17"/>
    </location>
</feature>
<proteinExistence type="predicted"/>
<gene>
    <name evidence="2" type="ORF">EYC80_008129</name>
</gene>
<comment type="caution">
    <text evidence="2">The sequence shown here is derived from an EMBL/GenBank/DDBJ whole genome shotgun (WGS) entry which is preliminary data.</text>
</comment>
<keyword evidence="1" id="KW-0732">Signal</keyword>
<evidence type="ECO:0000313" key="2">
    <source>
        <dbReference type="EMBL" id="KAB8292394.1"/>
    </source>
</evidence>